<dbReference type="GO" id="GO:0005840">
    <property type="term" value="C:ribosome"/>
    <property type="evidence" value="ECO:0007669"/>
    <property type="project" value="TreeGrafter"/>
</dbReference>
<evidence type="ECO:0000259" key="7">
    <source>
        <dbReference type="PROSITE" id="PS51194"/>
    </source>
</evidence>
<evidence type="ECO:0000259" key="6">
    <source>
        <dbReference type="PROSITE" id="PS51192"/>
    </source>
</evidence>
<dbReference type="CDD" id="cd00268">
    <property type="entry name" value="DEADc"/>
    <property type="match status" value="1"/>
</dbReference>
<feature type="domain" description="DEAD-box RNA helicase Q" evidence="8">
    <location>
        <begin position="3"/>
        <end position="31"/>
    </location>
</feature>
<dbReference type="GO" id="GO:0033592">
    <property type="term" value="F:RNA strand annealing activity"/>
    <property type="evidence" value="ECO:0007669"/>
    <property type="project" value="TreeGrafter"/>
</dbReference>
<evidence type="ECO:0000256" key="5">
    <source>
        <dbReference type="PROSITE-ProRule" id="PRU00552"/>
    </source>
</evidence>
<keyword evidence="10" id="KW-1185">Reference proteome</keyword>
<evidence type="ECO:0000313" key="10">
    <source>
        <dbReference type="Proteomes" id="UP000184035"/>
    </source>
</evidence>
<sequence length="379" mass="42501">MIKSFEELGIKREIIEALQSLNIKEPTEVQELSIPLALEGKNIIGQSQTGTGKTLAYLVPVLQKVEEGKKEMQALIVAPTHELVAQINNEIVSLKQKGNLNITSTTLIGSGNLNRQIEKLKNKPNIIVGSAGRILELIKKKKIAAHTIKTIVLDEGDKLFDKKNLEIVKGIIKSTQKDTQKLLFSATLGSKTLEIAKDLIGECEVIKVKEEDKVNSDIIHGYFIAENREKIDMLRKILHAEKNNKTIVFIGDSYNVDLALSKLRFHKVKVEALHGEAKKAERQKAIENFRKGKSNVLIATDVAARGLDIKGITHVINLTMPRDKKDYLHRVGRVGRLGEVGIAYSLIDPREEKIIKEFEKDLKINIPKKYIYKGEIIED</sequence>
<dbReference type="InterPro" id="IPR044742">
    <property type="entry name" value="DEAD/DEAH_RhlB"/>
</dbReference>
<dbReference type="PROSITE" id="PS51195">
    <property type="entry name" value="Q_MOTIF"/>
    <property type="match status" value="1"/>
</dbReference>
<dbReference type="AlphaFoldDB" id="A0A1M4Y1D4"/>
<gene>
    <name evidence="9" type="ORF">SAMN05443638_1237</name>
</gene>
<dbReference type="Pfam" id="PF00270">
    <property type="entry name" value="DEAD"/>
    <property type="match status" value="1"/>
</dbReference>
<dbReference type="GO" id="GO:0009409">
    <property type="term" value="P:response to cold"/>
    <property type="evidence" value="ECO:0007669"/>
    <property type="project" value="TreeGrafter"/>
</dbReference>
<dbReference type="GO" id="GO:0005524">
    <property type="term" value="F:ATP binding"/>
    <property type="evidence" value="ECO:0007669"/>
    <property type="project" value="UniProtKB-KW"/>
</dbReference>
<dbReference type="Proteomes" id="UP000184035">
    <property type="component" value="Unassembled WGS sequence"/>
</dbReference>
<organism evidence="9 10">
    <name type="scientific">Clostridium fallax</name>
    <dbReference type="NCBI Taxonomy" id="1533"/>
    <lineage>
        <taxon>Bacteria</taxon>
        <taxon>Bacillati</taxon>
        <taxon>Bacillota</taxon>
        <taxon>Clostridia</taxon>
        <taxon>Eubacteriales</taxon>
        <taxon>Clostridiaceae</taxon>
        <taxon>Clostridium</taxon>
    </lineage>
</organism>
<dbReference type="OrthoDB" id="9805696at2"/>
<keyword evidence="4" id="KW-0067">ATP-binding</keyword>
<dbReference type="InterPro" id="IPR001650">
    <property type="entry name" value="Helicase_C-like"/>
</dbReference>
<dbReference type="InterPro" id="IPR050547">
    <property type="entry name" value="DEAD_box_RNA_helicases"/>
</dbReference>
<feature type="short sequence motif" description="Q motif" evidence="5">
    <location>
        <begin position="3"/>
        <end position="31"/>
    </location>
</feature>
<protein>
    <submittedName>
        <fullName evidence="9">Superfamily II DNA and RNA helicase</fullName>
    </submittedName>
</protein>
<evidence type="ECO:0000256" key="3">
    <source>
        <dbReference type="ARBA" id="ARBA00022806"/>
    </source>
</evidence>
<proteinExistence type="predicted"/>
<evidence type="ECO:0000256" key="1">
    <source>
        <dbReference type="ARBA" id="ARBA00022741"/>
    </source>
</evidence>
<dbReference type="GO" id="GO:0005829">
    <property type="term" value="C:cytosol"/>
    <property type="evidence" value="ECO:0007669"/>
    <property type="project" value="TreeGrafter"/>
</dbReference>
<keyword evidence="1" id="KW-0547">Nucleotide-binding</keyword>
<dbReference type="InterPro" id="IPR014001">
    <property type="entry name" value="Helicase_ATP-bd"/>
</dbReference>
<evidence type="ECO:0000256" key="4">
    <source>
        <dbReference type="ARBA" id="ARBA00022840"/>
    </source>
</evidence>
<keyword evidence="3 9" id="KW-0347">Helicase</keyword>
<dbReference type="GO" id="GO:0003724">
    <property type="term" value="F:RNA helicase activity"/>
    <property type="evidence" value="ECO:0007669"/>
    <property type="project" value="InterPro"/>
</dbReference>
<dbReference type="InterPro" id="IPR014014">
    <property type="entry name" value="RNA_helicase_DEAD_Q_motif"/>
</dbReference>
<dbReference type="GO" id="GO:0016787">
    <property type="term" value="F:hydrolase activity"/>
    <property type="evidence" value="ECO:0007669"/>
    <property type="project" value="UniProtKB-KW"/>
</dbReference>
<accession>A0A1M4Y1D4</accession>
<keyword evidence="2" id="KW-0378">Hydrolase</keyword>
<dbReference type="InterPro" id="IPR011545">
    <property type="entry name" value="DEAD/DEAH_box_helicase_dom"/>
</dbReference>
<dbReference type="InterPro" id="IPR027417">
    <property type="entry name" value="P-loop_NTPase"/>
</dbReference>
<dbReference type="STRING" id="1533.SAMN05443638_1237"/>
<dbReference type="Pfam" id="PF00271">
    <property type="entry name" value="Helicase_C"/>
    <property type="match status" value="1"/>
</dbReference>
<dbReference type="RefSeq" id="WP_072896978.1">
    <property type="nucleotide sequence ID" value="NZ_FQVM01000023.1"/>
</dbReference>
<evidence type="ECO:0000256" key="2">
    <source>
        <dbReference type="ARBA" id="ARBA00022801"/>
    </source>
</evidence>
<dbReference type="SMART" id="SM00487">
    <property type="entry name" value="DEXDc"/>
    <property type="match status" value="1"/>
</dbReference>
<reference evidence="9 10" key="1">
    <citation type="submission" date="2016-11" db="EMBL/GenBank/DDBJ databases">
        <authorList>
            <person name="Jaros S."/>
            <person name="Januszkiewicz K."/>
            <person name="Wedrychowicz H."/>
        </authorList>
    </citation>
    <scope>NUCLEOTIDE SEQUENCE [LARGE SCALE GENOMIC DNA]</scope>
    <source>
        <strain evidence="9 10">DSM 2631</strain>
    </source>
</reference>
<dbReference type="PROSITE" id="PS51192">
    <property type="entry name" value="HELICASE_ATP_BIND_1"/>
    <property type="match status" value="1"/>
</dbReference>
<dbReference type="Gene3D" id="3.40.50.300">
    <property type="entry name" value="P-loop containing nucleotide triphosphate hydrolases"/>
    <property type="match status" value="2"/>
</dbReference>
<name>A0A1M4Y1D4_9CLOT</name>
<dbReference type="PANTHER" id="PTHR47963:SF7">
    <property type="entry name" value="ATP-DEPENDENT RNA HELICASE YFML-RELATED"/>
    <property type="match status" value="1"/>
</dbReference>
<dbReference type="SUPFAM" id="SSF52540">
    <property type="entry name" value="P-loop containing nucleoside triphosphate hydrolases"/>
    <property type="match status" value="1"/>
</dbReference>
<dbReference type="PANTHER" id="PTHR47963">
    <property type="entry name" value="DEAD-BOX ATP-DEPENDENT RNA HELICASE 47, MITOCHONDRIAL"/>
    <property type="match status" value="1"/>
</dbReference>
<feature type="domain" description="Helicase C-terminal" evidence="7">
    <location>
        <begin position="230"/>
        <end position="377"/>
    </location>
</feature>
<dbReference type="EMBL" id="FQVM01000023">
    <property type="protein sequence ID" value="SHE99525.1"/>
    <property type="molecule type" value="Genomic_DNA"/>
</dbReference>
<dbReference type="SMART" id="SM00490">
    <property type="entry name" value="HELICc"/>
    <property type="match status" value="1"/>
</dbReference>
<dbReference type="PROSITE" id="PS51194">
    <property type="entry name" value="HELICASE_CTER"/>
    <property type="match status" value="1"/>
</dbReference>
<evidence type="ECO:0000313" key="9">
    <source>
        <dbReference type="EMBL" id="SHE99525.1"/>
    </source>
</evidence>
<feature type="domain" description="Helicase ATP-binding" evidence="6">
    <location>
        <begin position="34"/>
        <end position="206"/>
    </location>
</feature>
<evidence type="ECO:0000259" key="8">
    <source>
        <dbReference type="PROSITE" id="PS51195"/>
    </source>
</evidence>
<dbReference type="CDD" id="cd18787">
    <property type="entry name" value="SF2_C_DEAD"/>
    <property type="match status" value="1"/>
</dbReference>